<dbReference type="Gene3D" id="2.160.20.10">
    <property type="entry name" value="Single-stranded right-handed beta-helix, Pectin lyase-like"/>
    <property type="match status" value="1"/>
</dbReference>
<evidence type="ECO:0000313" key="2">
    <source>
        <dbReference type="Proteomes" id="UP001501391"/>
    </source>
</evidence>
<proteinExistence type="predicted"/>
<accession>A0ABP5N3H0</accession>
<dbReference type="InterPro" id="IPR011050">
    <property type="entry name" value="Pectin_lyase_fold/virulence"/>
</dbReference>
<protein>
    <submittedName>
        <fullName evidence="1">Uncharacterized protein</fullName>
    </submittedName>
</protein>
<dbReference type="Proteomes" id="UP001501391">
    <property type="component" value="Unassembled WGS sequence"/>
</dbReference>
<keyword evidence="2" id="KW-1185">Reference proteome</keyword>
<evidence type="ECO:0000313" key="1">
    <source>
        <dbReference type="EMBL" id="GAA2192372.1"/>
    </source>
</evidence>
<dbReference type="SUPFAM" id="SSF51126">
    <property type="entry name" value="Pectin lyase-like"/>
    <property type="match status" value="1"/>
</dbReference>
<dbReference type="InterPro" id="IPR012334">
    <property type="entry name" value="Pectin_lyas_fold"/>
</dbReference>
<comment type="caution">
    <text evidence="1">The sequence shown here is derived from an EMBL/GenBank/DDBJ whole genome shotgun (WGS) entry which is preliminary data.</text>
</comment>
<gene>
    <name evidence="1" type="ORF">GCM10009787_09560</name>
</gene>
<name>A0ABP5N3H0_9ACTN</name>
<dbReference type="EMBL" id="BAAAOQ010000003">
    <property type="protein sequence ID" value="GAA2192372.1"/>
    <property type="molecule type" value="Genomic_DNA"/>
</dbReference>
<reference evidence="2" key="1">
    <citation type="journal article" date="2019" name="Int. J. Syst. Evol. Microbiol.">
        <title>The Global Catalogue of Microorganisms (GCM) 10K type strain sequencing project: providing services to taxonomists for standard genome sequencing and annotation.</title>
        <authorList>
            <consortium name="The Broad Institute Genomics Platform"/>
            <consortium name="The Broad Institute Genome Sequencing Center for Infectious Disease"/>
            <person name="Wu L."/>
            <person name="Ma J."/>
        </authorList>
    </citation>
    <scope>NUCLEOTIDE SEQUENCE [LARGE SCALE GENOMIC DNA]</scope>
    <source>
        <strain evidence="2">JCM 14924</strain>
    </source>
</reference>
<organism evidence="1 2">
    <name type="scientific">Streptomyces bangladeshensis</name>
    <dbReference type="NCBI Taxonomy" id="295352"/>
    <lineage>
        <taxon>Bacteria</taxon>
        <taxon>Bacillati</taxon>
        <taxon>Actinomycetota</taxon>
        <taxon>Actinomycetes</taxon>
        <taxon>Kitasatosporales</taxon>
        <taxon>Streptomycetaceae</taxon>
        <taxon>Streptomyces</taxon>
    </lineage>
</organism>
<sequence length="124" mass="12533">MRARQTAALSAAPGVLCVPAHAEARDLDITNGSDLVTVSWSRVADHDKAMLVGSGDAATAGRGSAPHPNGTPVDLLALHTVDSRGSERHLTADVGWTPTPHGKIDSVRAAGTAVARGAGAGRTP</sequence>